<feature type="compositionally biased region" description="Low complexity" evidence="1">
    <location>
        <begin position="198"/>
        <end position="211"/>
    </location>
</feature>
<feature type="chain" id="PRO_5041248508" evidence="2">
    <location>
        <begin position="26"/>
        <end position="397"/>
    </location>
</feature>
<feature type="region of interest" description="Disordered" evidence="1">
    <location>
        <begin position="124"/>
        <end position="251"/>
    </location>
</feature>
<feature type="region of interest" description="Disordered" evidence="1">
    <location>
        <begin position="370"/>
        <end position="397"/>
    </location>
</feature>
<dbReference type="EMBL" id="JAULSV010000006">
    <property type="protein sequence ID" value="KAK0640832.1"/>
    <property type="molecule type" value="Genomic_DNA"/>
</dbReference>
<keyword evidence="4" id="KW-1185">Reference proteome</keyword>
<evidence type="ECO:0000256" key="1">
    <source>
        <dbReference type="SAM" id="MobiDB-lite"/>
    </source>
</evidence>
<feature type="compositionally biased region" description="Pro residues" evidence="1">
    <location>
        <begin position="134"/>
        <end position="143"/>
    </location>
</feature>
<gene>
    <name evidence="3" type="ORF">B0T16DRAFT_393220</name>
</gene>
<reference evidence="3" key="1">
    <citation type="submission" date="2023-06" db="EMBL/GenBank/DDBJ databases">
        <title>Genome-scale phylogeny and comparative genomics of the fungal order Sordariales.</title>
        <authorList>
            <consortium name="Lawrence Berkeley National Laboratory"/>
            <person name="Hensen N."/>
            <person name="Bonometti L."/>
            <person name="Westerberg I."/>
            <person name="Brannstrom I.O."/>
            <person name="Guillou S."/>
            <person name="Cros-Aarteil S."/>
            <person name="Calhoun S."/>
            <person name="Haridas S."/>
            <person name="Kuo A."/>
            <person name="Mondo S."/>
            <person name="Pangilinan J."/>
            <person name="Riley R."/>
            <person name="Labutti K."/>
            <person name="Andreopoulos B."/>
            <person name="Lipzen A."/>
            <person name="Chen C."/>
            <person name="Yanf M."/>
            <person name="Daum C."/>
            <person name="Ng V."/>
            <person name="Clum A."/>
            <person name="Steindorff A."/>
            <person name="Ohm R."/>
            <person name="Martin F."/>
            <person name="Silar P."/>
            <person name="Natvig D."/>
            <person name="Lalanne C."/>
            <person name="Gautier V."/>
            <person name="Ament-Velasquez S.L."/>
            <person name="Kruys A."/>
            <person name="Hutchinson M.I."/>
            <person name="Powell A.J."/>
            <person name="Barry K."/>
            <person name="Miller A.N."/>
            <person name="Grigoriev I.V."/>
            <person name="Debuchy R."/>
            <person name="Gladieux P."/>
            <person name="Thoren M.H."/>
            <person name="Johannesson H."/>
        </authorList>
    </citation>
    <scope>NUCLEOTIDE SEQUENCE</scope>
    <source>
        <strain evidence="3">SMH2532-1</strain>
    </source>
</reference>
<comment type="caution">
    <text evidence="3">The sequence shown here is derived from an EMBL/GenBank/DDBJ whole genome shotgun (WGS) entry which is preliminary data.</text>
</comment>
<feature type="compositionally biased region" description="Polar residues" evidence="1">
    <location>
        <begin position="212"/>
        <end position="223"/>
    </location>
</feature>
<organism evidence="3 4">
    <name type="scientific">Cercophora newfieldiana</name>
    <dbReference type="NCBI Taxonomy" id="92897"/>
    <lineage>
        <taxon>Eukaryota</taxon>
        <taxon>Fungi</taxon>
        <taxon>Dikarya</taxon>
        <taxon>Ascomycota</taxon>
        <taxon>Pezizomycotina</taxon>
        <taxon>Sordariomycetes</taxon>
        <taxon>Sordariomycetidae</taxon>
        <taxon>Sordariales</taxon>
        <taxon>Lasiosphaeriaceae</taxon>
        <taxon>Cercophora</taxon>
    </lineage>
</organism>
<evidence type="ECO:0000313" key="3">
    <source>
        <dbReference type="EMBL" id="KAK0640832.1"/>
    </source>
</evidence>
<sequence length="397" mass="40948">MHPHTPRKASVAVLAGLVAISGAEATANITIRANDPVTVVETVHEIVDTVTTWVQTLPTESTTGASSSRPPVTVIAADKGNTTANAIISFLNAPSCSCSPETVNQTIWSITTDFVTVVANCTADPTSPSDNRPPFMPPTPPIQINPSHGKRPTPGRPPDTPSTHADETTTVYVYPSTPSDEKPPGTSPPQATSDDRASSMSSVFTTTVFVSGTRNSTSNSDTKPSPTGAIPTTTTLPTMTSNTTTKTSSAQIPPSTFLTITTSGSVDPSVSEPSEVRVIPISGSTILSSTGNTTTVPPTITSGSQADEEVTITDAVGTKLCFYPVDSAGVTSPTGLCVVPGKDSTSNASLNVLSVPAQITKSFEAGGHLYPSGDSHISVSDDDSDSDSETTTAKRNW</sequence>
<protein>
    <submittedName>
        <fullName evidence="3">Uncharacterized protein</fullName>
    </submittedName>
</protein>
<feature type="compositionally biased region" description="Low complexity" evidence="1">
    <location>
        <begin position="224"/>
        <end position="249"/>
    </location>
</feature>
<accession>A0AA39XV53</accession>
<feature type="signal peptide" evidence="2">
    <location>
        <begin position="1"/>
        <end position="25"/>
    </location>
</feature>
<dbReference type="Proteomes" id="UP001174936">
    <property type="component" value="Unassembled WGS sequence"/>
</dbReference>
<evidence type="ECO:0000313" key="4">
    <source>
        <dbReference type="Proteomes" id="UP001174936"/>
    </source>
</evidence>
<name>A0AA39XV53_9PEZI</name>
<dbReference type="AlphaFoldDB" id="A0AA39XV53"/>
<keyword evidence="2" id="KW-0732">Signal</keyword>
<evidence type="ECO:0000256" key="2">
    <source>
        <dbReference type="SAM" id="SignalP"/>
    </source>
</evidence>
<proteinExistence type="predicted"/>